<feature type="compositionally biased region" description="Acidic residues" evidence="1">
    <location>
        <begin position="103"/>
        <end position="117"/>
    </location>
</feature>
<name>A0A7N0V566_KALFE</name>
<dbReference type="Gramene" id="Kaladp0098s0056.1.v1.1">
    <property type="protein sequence ID" value="Kaladp0098s0056.1.v1.1.CDS.1"/>
    <property type="gene ID" value="Kaladp0098s0056.v1.1"/>
</dbReference>
<evidence type="ECO:0000313" key="2">
    <source>
        <dbReference type="EnsemblPlants" id="Kaladp0098s0056.1.v1.1.CDS.1"/>
    </source>
</evidence>
<dbReference type="EnsemblPlants" id="Kaladp0098s0056.1.v1.1">
    <property type="protein sequence ID" value="Kaladp0098s0056.1.v1.1.CDS.1"/>
    <property type="gene ID" value="Kaladp0098s0056.v1.1"/>
</dbReference>
<feature type="region of interest" description="Disordered" evidence="1">
    <location>
        <begin position="1"/>
        <end position="143"/>
    </location>
</feature>
<keyword evidence="3" id="KW-1185">Reference proteome</keyword>
<dbReference type="Proteomes" id="UP000594263">
    <property type="component" value="Unplaced"/>
</dbReference>
<dbReference type="AlphaFoldDB" id="A0A7N0V566"/>
<sequence length="143" mass="15009">MQRPIESDRHGGQRTTLVARSSDEAGMKGVEKQEVRTRDADTAKDVERKLGEKGLMRRDRQAVDGRGGVKRPPPKQGRGGRFTWEGPGGAVEAEAEALPGAVDENDPNYVDEEEEAAAEGGGGGAAVGKVVEGSGGATEQLRG</sequence>
<evidence type="ECO:0000313" key="3">
    <source>
        <dbReference type="Proteomes" id="UP000594263"/>
    </source>
</evidence>
<feature type="compositionally biased region" description="Basic and acidic residues" evidence="1">
    <location>
        <begin position="1"/>
        <end position="11"/>
    </location>
</feature>
<proteinExistence type="predicted"/>
<protein>
    <submittedName>
        <fullName evidence="2">Uncharacterized protein</fullName>
    </submittedName>
</protein>
<evidence type="ECO:0000256" key="1">
    <source>
        <dbReference type="SAM" id="MobiDB-lite"/>
    </source>
</evidence>
<organism evidence="2 3">
    <name type="scientific">Kalanchoe fedtschenkoi</name>
    <name type="common">Lavender scallops</name>
    <name type="synonym">South American air plant</name>
    <dbReference type="NCBI Taxonomy" id="63787"/>
    <lineage>
        <taxon>Eukaryota</taxon>
        <taxon>Viridiplantae</taxon>
        <taxon>Streptophyta</taxon>
        <taxon>Embryophyta</taxon>
        <taxon>Tracheophyta</taxon>
        <taxon>Spermatophyta</taxon>
        <taxon>Magnoliopsida</taxon>
        <taxon>eudicotyledons</taxon>
        <taxon>Gunneridae</taxon>
        <taxon>Pentapetalae</taxon>
        <taxon>Saxifragales</taxon>
        <taxon>Crassulaceae</taxon>
        <taxon>Kalanchoe</taxon>
    </lineage>
</organism>
<accession>A0A7N0V566</accession>
<feature type="compositionally biased region" description="Basic and acidic residues" evidence="1">
    <location>
        <begin position="21"/>
        <end position="63"/>
    </location>
</feature>
<feature type="compositionally biased region" description="Low complexity" evidence="1">
    <location>
        <begin position="90"/>
        <end position="102"/>
    </location>
</feature>
<reference evidence="2" key="1">
    <citation type="submission" date="2021-01" db="UniProtKB">
        <authorList>
            <consortium name="EnsemblPlants"/>
        </authorList>
    </citation>
    <scope>IDENTIFICATION</scope>
</reference>